<dbReference type="SUPFAM" id="SSF53448">
    <property type="entry name" value="Nucleotide-diphospho-sugar transferases"/>
    <property type="match status" value="1"/>
</dbReference>
<dbReference type="InterPro" id="IPR050748">
    <property type="entry name" value="Glycosyltrans_8_dom-fam"/>
</dbReference>
<proteinExistence type="predicted"/>
<dbReference type="PANTHER" id="PTHR13778:SF47">
    <property type="entry name" value="LIPOPOLYSACCHARIDE 1,3-GALACTOSYLTRANSFERASE"/>
    <property type="match status" value="1"/>
</dbReference>
<dbReference type="InterPro" id="IPR029044">
    <property type="entry name" value="Nucleotide-diphossugar_trans"/>
</dbReference>
<dbReference type="AlphaFoldDB" id="A0A5D6WST4"/>
<evidence type="ECO:0000313" key="5">
    <source>
        <dbReference type="Proteomes" id="UP000322783"/>
    </source>
</evidence>
<dbReference type="Pfam" id="PF01501">
    <property type="entry name" value="Glyco_transf_8"/>
    <property type="match status" value="1"/>
</dbReference>
<evidence type="ECO:0008006" key="6">
    <source>
        <dbReference type="Google" id="ProtNLM"/>
    </source>
</evidence>
<keyword evidence="5" id="KW-1185">Reference proteome</keyword>
<evidence type="ECO:0000256" key="1">
    <source>
        <dbReference type="ARBA" id="ARBA00022676"/>
    </source>
</evidence>
<name>A0A5D6WST4_9FIRM</name>
<dbReference type="GO" id="GO:0016757">
    <property type="term" value="F:glycosyltransferase activity"/>
    <property type="evidence" value="ECO:0007669"/>
    <property type="project" value="UniProtKB-KW"/>
</dbReference>
<comment type="caution">
    <text evidence="4">The sequence shown here is derived from an EMBL/GenBank/DDBJ whole genome shotgun (WGS) entry which is preliminary data.</text>
</comment>
<dbReference type="Gene3D" id="3.90.550.10">
    <property type="entry name" value="Spore Coat Polysaccharide Biosynthesis Protein SpsA, Chain A"/>
    <property type="match status" value="1"/>
</dbReference>
<keyword evidence="3" id="KW-0479">Metal-binding</keyword>
<dbReference type="GO" id="GO:0046872">
    <property type="term" value="F:metal ion binding"/>
    <property type="evidence" value="ECO:0007669"/>
    <property type="project" value="UniProtKB-KW"/>
</dbReference>
<evidence type="ECO:0000256" key="3">
    <source>
        <dbReference type="ARBA" id="ARBA00022723"/>
    </source>
</evidence>
<accession>A0A5D6WST4</accession>
<evidence type="ECO:0000313" key="4">
    <source>
        <dbReference type="EMBL" id="TYZ31003.1"/>
    </source>
</evidence>
<dbReference type="EMBL" id="VTOZ01000001">
    <property type="protein sequence ID" value="TYZ31003.1"/>
    <property type="molecule type" value="Genomic_DNA"/>
</dbReference>
<keyword evidence="2" id="KW-0808">Transferase</keyword>
<evidence type="ECO:0000256" key="2">
    <source>
        <dbReference type="ARBA" id="ARBA00022679"/>
    </source>
</evidence>
<protein>
    <recommendedName>
        <fullName evidence="6">Glycosyltransferase family 8 protein</fullName>
    </recommendedName>
</protein>
<keyword evidence="1" id="KW-0328">Glycosyltransferase</keyword>
<dbReference type="PANTHER" id="PTHR13778">
    <property type="entry name" value="GLYCOSYLTRANSFERASE 8 DOMAIN-CONTAINING PROTEIN"/>
    <property type="match status" value="1"/>
</dbReference>
<organism evidence="4 5">
    <name type="scientific">Selenomonas caprae</name>
    <dbReference type="NCBI Taxonomy" id="2606905"/>
    <lineage>
        <taxon>Bacteria</taxon>
        <taxon>Bacillati</taxon>
        <taxon>Bacillota</taxon>
        <taxon>Negativicutes</taxon>
        <taxon>Selenomonadales</taxon>
        <taxon>Selenomonadaceae</taxon>
        <taxon>Selenomonas</taxon>
    </lineage>
</organism>
<dbReference type="Proteomes" id="UP000322783">
    <property type="component" value="Unassembled WGS sequence"/>
</dbReference>
<reference evidence="4 5" key="1">
    <citation type="submission" date="2019-08" db="EMBL/GenBank/DDBJ databases">
        <title>Selenomonas sp. mPRGC5 and Selenomonas sp. mPRGC8 isolated from ruminal fluid of dairy goat (Capra hircus).</title>
        <authorList>
            <person name="Poothong S."/>
            <person name="Nuengjamnong C."/>
            <person name="Tanasupawat S."/>
        </authorList>
    </citation>
    <scope>NUCLEOTIDE SEQUENCE [LARGE SCALE GENOMIC DNA]</scope>
    <source>
        <strain evidence="5">mPRGC8</strain>
    </source>
</reference>
<gene>
    <name evidence="4" type="ORF">FZ041_00330</name>
</gene>
<dbReference type="InterPro" id="IPR002495">
    <property type="entry name" value="Glyco_trans_8"/>
</dbReference>
<sequence>MTSKKVFRKEGFFTVVAYIYYRNIERKLEDGVGAMEWRRIGNDARMVHVAYAMTDKNGTYSKYIGASICSLFEHTDAWVTIHLLHDDTLTEQNRAKFIELAREYGQQLFFYNVAEECKDLLAEAREIFRRAVDTEYYTPAALYRLLAPIVLPRDVKRLIYLDADTIVHMDIRKFWEIYLDGNPLGAVTERTLMEHYQKQIDRSIDERLYLFKNSWTDFDTCFNSGVLLMDLEKMRDMGEILLPGLRFIVQHEEECRFFDQDILNYFFARDFLHLPWNYNILQSWDRDWGSPEPVEGIYHYMGRTLRYNFEEPRDRIFYEAFVKTPWCDAEFLCKSYAVTRNILAGELEKFVDRNRKASAAWARRKRVFVGPKADEEKLREMFMLAQDEPYIALDEGWKHGLNLPYELGSHVYVFFLNNFAELKEKLVEAGWQEWEDYIDGKSIIIPHPARLLDEYRIFMVM</sequence>